<keyword evidence="9 13" id="KW-0472">Membrane</keyword>
<evidence type="ECO:0000256" key="14">
    <source>
        <dbReference type="SAM" id="SignalP"/>
    </source>
</evidence>
<name>A0A139ATN9_GONPJ</name>
<sequence length="434" mass="46138">MARRRRLLPSIFICAVALVLLAVLDFSPGAVADGADSAPAQVDEQTAVLADGVGTEVVVDAVAGNPEPAVPDAIPNEPVEVVAKIVEEPPVEPVIESTPAPSTQDAEAPVEVRSEPAATKAAAKPKAPAPKSAPTPVPVPVKEPEEEIKILPHIPDLMVTEFAAQVVGDDKRGKVQRITPPATIKQLTADGSSTVKLRFSAADASLPDKPLLKVHQAFVVFRDAKGEHNEVVLAATQGDADGKYTLDVDFSNDKTRARFHHLSSTYTLTVLLGSFTSPRGYSWSPGSLQLNLPDADAATLRPKVLPGQPDPVDYAVKPEIRHVFRPPQKLPPSIVSLAATAAVLVVPWGFLLWAWSSLSISPRIPPASLVPHAAFLVTLGLFYVLLWAYWTVLNLGQLLGYLAVLTPVTALTGRLALSEVAARRTAKGKEKKKA</sequence>
<keyword evidence="6 14" id="KW-0732">Signal</keyword>
<feature type="transmembrane region" description="Helical" evidence="13">
    <location>
        <begin position="398"/>
        <end position="417"/>
    </location>
</feature>
<evidence type="ECO:0000256" key="7">
    <source>
        <dbReference type="ARBA" id="ARBA00022824"/>
    </source>
</evidence>
<evidence type="ECO:0000256" key="1">
    <source>
        <dbReference type="ARBA" id="ARBA00002791"/>
    </source>
</evidence>
<feature type="region of interest" description="Disordered" evidence="12">
    <location>
        <begin position="93"/>
        <end position="141"/>
    </location>
</feature>
<dbReference type="PANTHER" id="PTHR12640:SF0">
    <property type="entry name" value="DOLICHYL-DIPHOSPHOOLIGOSACCHARIDE--PROTEIN GLYCOSYLTRANSFERASE SUBUNIT 2"/>
    <property type="match status" value="1"/>
</dbReference>
<keyword evidence="8 13" id="KW-1133">Transmembrane helix</keyword>
<evidence type="ECO:0000256" key="9">
    <source>
        <dbReference type="ARBA" id="ARBA00023136"/>
    </source>
</evidence>
<dbReference type="UniPathway" id="UPA00378"/>
<evidence type="ECO:0000256" key="6">
    <source>
        <dbReference type="ARBA" id="ARBA00022729"/>
    </source>
</evidence>
<keyword evidence="18" id="KW-1185">Reference proteome</keyword>
<evidence type="ECO:0000256" key="11">
    <source>
        <dbReference type="ARBA" id="ARBA00032139"/>
    </source>
</evidence>
<dbReference type="GO" id="GO:0006487">
    <property type="term" value="P:protein N-linked glycosylation"/>
    <property type="evidence" value="ECO:0007669"/>
    <property type="project" value="TreeGrafter"/>
</dbReference>
<evidence type="ECO:0000313" key="18">
    <source>
        <dbReference type="Proteomes" id="UP000070544"/>
    </source>
</evidence>
<evidence type="ECO:0000256" key="2">
    <source>
        <dbReference type="ARBA" id="ARBA00004477"/>
    </source>
</evidence>
<organism evidence="17 18">
    <name type="scientific">Gonapodya prolifera (strain JEL478)</name>
    <name type="common">Monoblepharis prolifera</name>
    <dbReference type="NCBI Taxonomy" id="1344416"/>
    <lineage>
        <taxon>Eukaryota</taxon>
        <taxon>Fungi</taxon>
        <taxon>Fungi incertae sedis</taxon>
        <taxon>Chytridiomycota</taxon>
        <taxon>Chytridiomycota incertae sedis</taxon>
        <taxon>Monoblepharidomycetes</taxon>
        <taxon>Monoblepharidales</taxon>
        <taxon>Gonapodyaceae</taxon>
        <taxon>Gonapodya</taxon>
    </lineage>
</organism>
<dbReference type="AlphaFoldDB" id="A0A139ATN9"/>
<accession>A0A139ATN9</accession>
<protein>
    <recommendedName>
        <fullName evidence="11">Ribophorin II</fullName>
    </recommendedName>
    <alternativeName>
        <fullName evidence="10">Ribophorin-2</fullName>
    </alternativeName>
</protein>
<dbReference type="Pfam" id="PF25147">
    <property type="entry name" value="Ribophorin_II_C"/>
    <property type="match status" value="1"/>
</dbReference>
<feature type="compositionally biased region" description="Pro residues" evidence="12">
    <location>
        <begin position="127"/>
        <end position="141"/>
    </location>
</feature>
<feature type="transmembrane region" description="Helical" evidence="13">
    <location>
        <begin position="334"/>
        <end position="355"/>
    </location>
</feature>
<comment type="similarity">
    <text evidence="4">Belongs to the SWP1 family.</text>
</comment>
<dbReference type="GO" id="GO:0008250">
    <property type="term" value="C:oligosaccharyltransferase complex"/>
    <property type="evidence" value="ECO:0007669"/>
    <property type="project" value="InterPro"/>
</dbReference>
<reference evidence="17 18" key="1">
    <citation type="journal article" date="2015" name="Genome Biol. Evol.">
        <title>Phylogenomic analyses indicate that early fungi evolved digesting cell walls of algal ancestors of land plants.</title>
        <authorList>
            <person name="Chang Y."/>
            <person name="Wang S."/>
            <person name="Sekimoto S."/>
            <person name="Aerts A.L."/>
            <person name="Choi C."/>
            <person name="Clum A."/>
            <person name="LaButti K.M."/>
            <person name="Lindquist E.A."/>
            <person name="Yee Ngan C."/>
            <person name="Ohm R.A."/>
            <person name="Salamov A.A."/>
            <person name="Grigoriev I.V."/>
            <person name="Spatafora J.W."/>
            <person name="Berbee M.L."/>
        </authorList>
    </citation>
    <scope>NUCLEOTIDE SEQUENCE [LARGE SCALE GENOMIC DNA]</scope>
    <source>
        <strain evidence="17 18">JEL478</strain>
    </source>
</reference>
<evidence type="ECO:0000256" key="3">
    <source>
        <dbReference type="ARBA" id="ARBA00004922"/>
    </source>
</evidence>
<feature type="signal peptide" evidence="14">
    <location>
        <begin position="1"/>
        <end position="32"/>
    </location>
</feature>
<evidence type="ECO:0000259" key="16">
    <source>
        <dbReference type="Pfam" id="PF25147"/>
    </source>
</evidence>
<evidence type="ECO:0000256" key="10">
    <source>
        <dbReference type="ARBA" id="ARBA00030078"/>
    </source>
</evidence>
<proteinExistence type="inferred from homology"/>
<comment type="subcellular location">
    <subcellularLocation>
        <location evidence="2">Endoplasmic reticulum membrane</location>
        <topology evidence="2">Multi-pass membrane protein</topology>
    </subcellularLocation>
</comment>
<dbReference type="InterPro" id="IPR055374">
    <property type="entry name" value="Ribophorin_II_3rd"/>
</dbReference>
<feature type="chain" id="PRO_5044211015" description="Ribophorin II" evidence="14">
    <location>
        <begin position="33"/>
        <end position="434"/>
    </location>
</feature>
<dbReference type="Proteomes" id="UP000070544">
    <property type="component" value="Unassembled WGS sequence"/>
</dbReference>
<comment type="function">
    <text evidence="1">Subunit of the oligosaccharyl transferase (OST) complex that catalyzes the initial transfer of a defined glycan (Glc(3)Man(9)GlcNAc(2) in eukaryotes) from the lipid carrier dolichol-pyrophosphate to an asparagine residue within an Asn-X-Ser/Thr consensus motif in nascent polypeptide chains, the first step in protein N-glycosylation. N-glycosylation occurs cotranslationally and the complex associates with the Sec61 complex at the channel-forming translocon complex that mediates protein translocation across the endoplasmic reticulum (ER). All subunits are required for a maximal enzyme activity.</text>
</comment>
<evidence type="ECO:0000256" key="5">
    <source>
        <dbReference type="ARBA" id="ARBA00022692"/>
    </source>
</evidence>
<dbReference type="InterPro" id="IPR056790">
    <property type="entry name" value="Ribophorin_II_C"/>
</dbReference>
<dbReference type="Pfam" id="PF23860">
    <property type="entry name" value="Ribophorin_II_3rd"/>
    <property type="match status" value="1"/>
</dbReference>
<evidence type="ECO:0000259" key="15">
    <source>
        <dbReference type="Pfam" id="PF23860"/>
    </source>
</evidence>
<dbReference type="OrthoDB" id="432292at2759"/>
<evidence type="ECO:0000256" key="4">
    <source>
        <dbReference type="ARBA" id="ARBA00009038"/>
    </source>
</evidence>
<dbReference type="PANTHER" id="PTHR12640">
    <property type="entry name" value="RIBOPHORIN II"/>
    <property type="match status" value="1"/>
</dbReference>
<dbReference type="InterPro" id="IPR008814">
    <property type="entry name" value="Swp1"/>
</dbReference>
<dbReference type="EMBL" id="KQ965736">
    <property type="protein sequence ID" value="KXS20100.1"/>
    <property type="molecule type" value="Genomic_DNA"/>
</dbReference>
<feature type="transmembrane region" description="Helical" evidence="13">
    <location>
        <begin position="367"/>
        <end position="392"/>
    </location>
</feature>
<evidence type="ECO:0000256" key="12">
    <source>
        <dbReference type="SAM" id="MobiDB-lite"/>
    </source>
</evidence>
<evidence type="ECO:0000256" key="13">
    <source>
        <dbReference type="SAM" id="Phobius"/>
    </source>
</evidence>
<dbReference type="STRING" id="1344416.A0A139ATN9"/>
<feature type="domain" description="Ribophorin II C-terminal" evidence="16">
    <location>
        <begin position="324"/>
        <end position="424"/>
    </location>
</feature>
<feature type="domain" description="Ribophorin II third" evidence="15">
    <location>
        <begin position="174"/>
        <end position="273"/>
    </location>
</feature>
<comment type="pathway">
    <text evidence="3">Protein modification; protein glycosylation.</text>
</comment>
<keyword evidence="7" id="KW-0256">Endoplasmic reticulum</keyword>
<keyword evidence="5 13" id="KW-0812">Transmembrane</keyword>
<feature type="compositionally biased region" description="Low complexity" evidence="12">
    <location>
        <begin position="116"/>
        <end position="126"/>
    </location>
</feature>
<evidence type="ECO:0000313" key="17">
    <source>
        <dbReference type="EMBL" id="KXS20100.1"/>
    </source>
</evidence>
<gene>
    <name evidence="17" type="ORF">M427DRAFT_41442</name>
</gene>
<evidence type="ECO:0000256" key="8">
    <source>
        <dbReference type="ARBA" id="ARBA00022989"/>
    </source>
</evidence>